<dbReference type="InterPro" id="IPR032675">
    <property type="entry name" value="LRR_dom_sf"/>
</dbReference>
<dbReference type="PANTHER" id="PTHR11085:SF8">
    <property type="entry name" value="NAD-DEPENDENT HISTONE DEACETYLASE HST3"/>
    <property type="match status" value="1"/>
</dbReference>
<evidence type="ECO:0000313" key="4">
    <source>
        <dbReference type="EMBL" id="CAG8512043.1"/>
    </source>
</evidence>
<dbReference type="GO" id="GO:0005634">
    <property type="term" value="C:nucleus"/>
    <property type="evidence" value="ECO:0007669"/>
    <property type="project" value="TreeGrafter"/>
</dbReference>
<sequence length="311" mass="35769">RRPHTIEHLKLTVILYGDSHPKELEISKIAKHDKKKADCLIIMGTSLRIPGVKALIKNFAEVVHGRKGYVILVNATDIVMKGWNGFIDYQIEGTCDEWVKLVDIELSEIEKISLSKNKLKNKSKLDNASDKKQRYYSVTIPEFKQHLFQYERYIITIDCNLSREIKTWLCTDKHGKKVDAIEDSLLRMFLRSSDRITEISLGNNDILDEVLCKNIRMVYLNGAFRNKEDAILAKAFRNNVRIVNIEIESTIHETPLIKTLGSLCENTILKTLNINYIQLDLNSIKILSKVLCSNNTLKDLSIDLTYFAQKD</sequence>
<evidence type="ECO:0000256" key="2">
    <source>
        <dbReference type="PROSITE-ProRule" id="PRU00236"/>
    </source>
</evidence>
<dbReference type="InterPro" id="IPR050134">
    <property type="entry name" value="NAD-dep_sirtuin_deacylases"/>
</dbReference>
<dbReference type="GO" id="GO:0070403">
    <property type="term" value="F:NAD+ binding"/>
    <property type="evidence" value="ECO:0007669"/>
    <property type="project" value="TreeGrafter"/>
</dbReference>
<dbReference type="InterPro" id="IPR026590">
    <property type="entry name" value="Ssirtuin_cat_dom"/>
</dbReference>
<dbReference type="OrthoDB" id="2492331at2759"/>
<dbReference type="PROSITE" id="PS50305">
    <property type="entry name" value="SIRTUIN"/>
    <property type="match status" value="1"/>
</dbReference>
<dbReference type="EMBL" id="CAJVPZ010002403">
    <property type="protein sequence ID" value="CAG8512043.1"/>
    <property type="molecule type" value="Genomic_DNA"/>
</dbReference>
<dbReference type="AlphaFoldDB" id="A0A9N8ZYZ3"/>
<comment type="caution">
    <text evidence="4">The sequence shown here is derived from an EMBL/GenBank/DDBJ whole genome shotgun (WGS) entry which is preliminary data.</text>
</comment>
<evidence type="ECO:0000313" key="5">
    <source>
        <dbReference type="Proteomes" id="UP000789396"/>
    </source>
</evidence>
<dbReference type="Proteomes" id="UP000789396">
    <property type="component" value="Unassembled WGS sequence"/>
</dbReference>
<comment type="caution">
    <text evidence="2">Lacks conserved residue(s) required for the propagation of feature annotation.</text>
</comment>
<name>A0A9N8ZYZ3_9GLOM</name>
<dbReference type="GO" id="GO:0017136">
    <property type="term" value="F:histone deacetylase activity, NAD-dependent"/>
    <property type="evidence" value="ECO:0007669"/>
    <property type="project" value="TreeGrafter"/>
</dbReference>
<dbReference type="Gene3D" id="3.40.50.1220">
    <property type="entry name" value="TPP-binding domain"/>
    <property type="match status" value="1"/>
</dbReference>
<proteinExistence type="predicted"/>
<dbReference type="SUPFAM" id="SSF52047">
    <property type="entry name" value="RNI-like"/>
    <property type="match status" value="1"/>
</dbReference>
<dbReference type="PANTHER" id="PTHR11085">
    <property type="entry name" value="NAD-DEPENDENT PROTEIN DEACYLASE SIRTUIN-5, MITOCHONDRIAL-RELATED"/>
    <property type="match status" value="1"/>
</dbReference>
<accession>A0A9N8ZYZ3</accession>
<dbReference type="SUPFAM" id="SSF52467">
    <property type="entry name" value="DHS-like NAD/FAD-binding domain"/>
    <property type="match status" value="1"/>
</dbReference>
<reference evidence="4" key="1">
    <citation type="submission" date="2021-06" db="EMBL/GenBank/DDBJ databases">
        <authorList>
            <person name="Kallberg Y."/>
            <person name="Tangrot J."/>
            <person name="Rosling A."/>
        </authorList>
    </citation>
    <scope>NUCLEOTIDE SEQUENCE</scope>
    <source>
        <strain evidence="4">IN212</strain>
    </source>
</reference>
<evidence type="ECO:0000259" key="3">
    <source>
        <dbReference type="PROSITE" id="PS50305"/>
    </source>
</evidence>
<protein>
    <submittedName>
        <fullName evidence="4">1755_t:CDS:1</fullName>
    </submittedName>
</protein>
<keyword evidence="5" id="KW-1185">Reference proteome</keyword>
<gene>
    <name evidence="4" type="ORF">RFULGI_LOCUS2943</name>
</gene>
<dbReference type="Gene3D" id="3.80.10.10">
    <property type="entry name" value="Ribonuclease Inhibitor"/>
    <property type="match status" value="1"/>
</dbReference>
<feature type="domain" description="Deacetylase sirtuin-type" evidence="3">
    <location>
        <begin position="1"/>
        <end position="112"/>
    </location>
</feature>
<organism evidence="4 5">
    <name type="scientific">Racocetra fulgida</name>
    <dbReference type="NCBI Taxonomy" id="60492"/>
    <lineage>
        <taxon>Eukaryota</taxon>
        <taxon>Fungi</taxon>
        <taxon>Fungi incertae sedis</taxon>
        <taxon>Mucoromycota</taxon>
        <taxon>Glomeromycotina</taxon>
        <taxon>Glomeromycetes</taxon>
        <taxon>Diversisporales</taxon>
        <taxon>Gigasporaceae</taxon>
        <taxon>Racocetra</taxon>
    </lineage>
</organism>
<feature type="non-terminal residue" evidence="4">
    <location>
        <position position="311"/>
    </location>
</feature>
<dbReference type="InterPro" id="IPR029035">
    <property type="entry name" value="DHS-like_NAD/FAD-binding_dom"/>
</dbReference>
<evidence type="ECO:0000256" key="1">
    <source>
        <dbReference type="ARBA" id="ARBA00023027"/>
    </source>
</evidence>
<keyword evidence="1" id="KW-0520">NAD</keyword>